<accession>A0A367XAW8</accession>
<comment type="similarity">
    <text evidence="3">Belongs to the bacterial solute-binding protein 5 family.</text>
</comment>
<protein>
    <recommendedName>
        <fullName evidence="4">Glutathione-binding protein GsiB</fullName>
    </recommendedName>
</protein>
<dbReference type="Gene3D" id="3.10.105.10">
    <property type="entry name" value="Dipeptide-binding Protein, Domain 3"/>
    <property type="match status" value="1"/>
</dbReference>
<feature type="signal peptide" evidence="8">
    <location>
        <begin position="1"/>
        <end position="23"/>
    </location>
</feature>
<name>A0A367XAW8_9PROT</name>
<dbReference type="GO" id="GO:0043190">
    <property type="term" value="C:ATP-binding cassette (ABC) transporter complex"/>
    <property type="evidence" value="ECO:0007669"/>
    <property type="project" value="InterPro"/>
</dbReference>
<evidence type="ECO:0000256" key="3">
    <source>
        <dbReference type="ARBA" id="ARBA00005695"/>
    </source>
</evidence>
<comment type="function">
    <text evidence="1">Part of the ABC transporter complex GsiABCD involved in glutathione import. Binds glutathione.</text>
</comment>
<evidence type="ECO:0000256" key="1">
    <source>
        <dbReference type="ARBA" id="ARBA00003489"/>
    </source>
</evidence>
<comment type="caution">
    <text evidence="10">The sequence shown here is derived from an EMBL/GenBank/DDBJ whole genome shotgun (WGS) entry which is preliminary data.</text>
</comment>
<dbReference type="EMBL" id="JPWH01000007">
    <property type="protein sequence ID" value="RCK50794.1"/>
    <property type="molecule type" value="Genomic_DNA"/>
</dbReference>
<proteinExistence type="inferred from homology"/>
<dbReference type="Pfam" id="PF00496">
    <property type="entry name" value="SBP_bac_5"/>
    <property type="match status" value="1"/>
</dbReference>
<comment type="subcellular location">
    <subcellularLocation>
        <location evidence="2">Periplasm</location>
    </subcellularLocation>
</comment>
<dbReference type="InterPro" id="IPR039424">
    <property type="entry name" value="SBP_5"/>
</dbReference>
<dbReference type="PANTHER" id="PTHR30290">
    <property type="entry name" value="PERIPLASMIC BINDING COMPONENT OF ABC TRANSPORTER"/>
    <property type="match status" value="1"/>
</dbReference>
<keyword evidence="7" id="KW-0574">Periplasm</keyword>
<evidence type="ECO:0000256" key="8">
    <source>
        <dbReference type="SAM" id="SignalP"/>
    </source>
</evidence>
<organism evidence="10 11">
    <name type="scientific">Thalassospira profundimaris</name>
    <dbReference type="NCBI Taxonomy" id="502049"/>
    <lineage>
        <taxon>Bacteria</taxon>
        <taxon>Pseudomonadati</taxon>
        <taxon>Pseudomonadota</taxon>
        <taxon>Alphaproteobacteria</taxon>
        <taxon>Rhodospirillales</taxon>
        <taxon>Thalassospiraceae</taxon>
        <taxon>Thalassospira</taxon>
    </lineage>
</organism>
<evidence type="ECO:0000256" key="2">
    <source>
        <dbReference type="ARBA" id="ARBA00004418"/>
    </source>
</evidence>
<gene>
    <name evidence="10" type="ORF">TH25_10990</name>
</gene>
<dbReference type="GO" id="GO:0030288">
    <property type="term" value="C:outer membrane-bounded periplasmic space"/>
    <property type="evidence" value="ECO:0007669"/>
    <property type="project" value="TreeGrafter"/>
</dbReference>
<dbReference type="PIRSF" id="PIRSF002741">
    <property type="entry name" value="MppA"/>
    <property type="match status" value="1"/>
</dbReference>
<dbReference type="InterPro" id="IPR030678">
    <property type="entry name" value="Peptide/Ni-bd"/>
</dbReference>
<dbReference type="AlphaFoldDB" id="A0A367XAW8"/>
<sequence length="514" mass="57012">MKHLKNAVLGATMLAGAFGTVHAAQAADLSIALNQIIQGLNPQDSNYNVDYSVANGIYERLIAFDGDMKLVPQLATSWEGSDDAKTFTLHLRKGVKFQDGTDFNAEAVKFNLDRLADASLNLKKHSLFKLVESVETPDEYTVVIHLSKPFGAMINTLAHPSVVMESPAAIKKYGKDIAKHPVGTGPFKFQEWVPGEKMVVVKNENYWDSEWPKVDKVTFYPVAENGTRVSMLMSDEVQFVPILPAELMKRVSESDKYEVLEKPGISVWVMAMNMMRKEFKDIRVREAFNLAIDKKAFTQVVYGGHAIVPDSPIAPATQFHATQTPALTTDVAKAKELMKEAGYGDGFSINLWARNNSTEVRMLQFIKQQLSQINVKVDIVPLEGATRAEKLFGSNVTPENAEFDTVIGGWSPSTGDADWHLRPVYSTEGWIPNMYNEAFYSNPVVDKAINDALESADPAKRAEAYDIAQKQIWKDKPVVWLAIENALAGRKKGLTGAFPMPDGTMQYAHAAFEE</sequence>
<dbReference type="PANTHER" id="PTHR30290:SF32">
    <property type="entry name" value="GLUTATHIONE-BINDING PROTEIN GSIB"/>
    <property type="match status" value="1"/>
</dbReference>
<dbReference type="InterPro" id="IPR023765">
    <property type="entry name" value="SBP_5_CS"/>
</dbReference>
<dbReference type="InterPro" id="IPR000914">
    <property type="entry name" value="SBP_5_dom"/>
</dbReference>
<dbReference type="RefSeq" id="WP_114088360.1">
    <property type="nucleotide sequence ID" value="NZ_JPWH01000007.1"/>
</dbReference>
<feature type="chain" id="PRO_5016893927" description="Glutathione-binding protein GsiB" evidence="8">
    <location>
        <begin position="24"/>
        <end position="514"/>
    </location>
</feature>
<evidence type="ECO:0000256" key="6">
    <source>
        <dbReference type="ARBA" id="ARBA00022729"/>
    </source>
</evidence>
<evidence type="ECO:0000256" key="4">
    <source>
        <dbReference type="ARBA" id="ARBA00017393"/>
    </source>
</evidence>
<evidence type="ECO:0000259" key="9">
    <source>
        <dbReference type="Pfam" id="PF00496"/>
    </source>
</evidence>
<dbReference type="GO" id="GO:1904680">
    <property type="term" value="F:peptide transmembrane transporter activity"/>
    <property type="evidence" value="ECO:0007669"/>
    <property type="project" value="TreeGrafter"/>
</dbReference>
<evidence type="ECO:0000256" key="7">
    <source>
        <dbReference type="ARBA" id="ARBA00022764"/>
    </source>
</evidence>
<dbReference type="Gene3D" id="3.40.190.10">
    <property type="entry name" value="Periplasmic binding protein-like II"/>
    <property type="match status" value="1"/>
</dbReference>
<dbReference type="CDD" id="cd08499">
    <property type="entry name" value="PBP2_Ylib_like"/>
    <property type="match status" value="1"/>
</dbReference>
<keyword evidence="6 8" id="KW-0732">Signal</keyword>
<dbReference type="OrthoDB" id="9803988at2"/>
<feature type="domain" description="Solute-binding protein family 5" evidence="9">
    <location>
        <begin position="69"/>
        <end position="429"/>
    </location>
</feature>
<reference evidence="10 11" key="1">
    <citation type="submission" date="2014-07" db="EMBL/GenBank/DDBJ databases">
        <title>Draft genome sequence of Thalassospira profundimaris S25-3-2.</title>
        <authorList>
            <person name="Lai Q."/>
            <person name="Shao Z."/>
        </authorList>
    </citation>
    <scope>NUCLEOTIDE SEQUENCE [LARGE SCALE GENOMIC DNA]</scope>
    <source>
        <strain evidence="10 11">S25-3-2</strain>
    </source>
</reference>
<evidence type="ECO:0000256" key="5">
    <source>
        <dbReference type="ARBA" id="ARBA00022448"/>
    </source>
</evidence>
<dbReference type="GO" id="GO:0042938">
    <property type="term" value="P:dipeptide transport"/>
    <property type="evidence" value="ECO:0007669"/>
    <property type="project" value="TreeGrafter"/>
</dbReference>
<evidence type="ECO:0000313" key="10">
    <source>
        <dbReference type="EMBL" id="RCK50794.1"/>
    </source>
</evidence>
<keyword evidence="5" id="KW-0813">Transport</keyword>
<dbReference type="Proteomes" id="UP000252517">
    <property type="component" value="Unassembled WGS sequence"/>
</dbReference>
<dbReference type="PROSITE" id="PS01040">
    <property type="entry name" value="SBP_BACTERIAL_5"/>
    <property type="match status" value="1"/>
</dbReference>
<dbReference type="Gene3D" id="3.90.76.10">
    <property type="entry name" value="Dipeptide-binding Protein, Domain 1"/>
    <property type="match status" value="1"/>
</dbReference>
<dbReference type="SUPFAM" id="SSF53850">
    <property type="entry name" value="Periplasmic binding protein-like II"/>
    <property type="match status" value="1"/>
</dbReference>
<evidence type="ECO:0000313" key="11">
    <source>
        <dbReference type="Proteomes" id="UP000252517"/>
    </source>
</evidence>